<sequence length="329" mass="37160">MVYKTIIPLVVILLFGHIHSIPKRKTLITLNDEDLREKKAEDAAAYPPFIPPLPGKKAGAASNNELALELALIDKKGKQPSKNEIALQDLNEDEVISVGKKAQPDVKEELVDRLLEILKEDTVSGIKREEPPLPGKRETPPLPGKRETPPLPGKRETPPLPGKREEPPLPNKREEPPLPNKRETPPLPNKREEPPLPNKRDEVISVGKKVLQDDNEELVDRLLEILKEDTVSGNKREEPPLPNKRETPTLPNKRDEVISVGKKAQQDANNEQLVDRLFEILKEDNVLGEFDTPPVIPLPRNKIEAIDKEVQQDDNMELIDRLLKYLTKK</sequence>
<organism evidence="3">
    <name type="scientific">Platynereis dumerilii</name>
    <name type="common">Dumeril's clam worm</name>
    <dbReference type="NCBI Taxonomy" id="6359"/>
    <lineage>
        <taxon>Eukaryota</taxon>
        <taxon>Metazoa</taxon>
        <taxon>Spiralia</taxon>
        <taxon>Lophotrochozoa</taxon>
        <taxon>Annelida</taxon>
        <taxon>Polychaeta</taxon>
        <taxon>Errantia</taxon>
        <taxon>Phyllodocida</taxon>
        <taxon>Nereididae</taxon>
        <taxon>Platynereis</taxon>
    </lineage>
</organism>
<protein>
    <submittedName>
        <fullName evidence="3">PPLPamide neuropeptide</fullName>
    </submittedName>
</protein>
<keyword evidence="3" id="KW-0527">Neuropeptide</keyword>
<evidence type="ECO:0000256" key="2">
    <source>
        <dbReference type="SAM" id="SignalP"/>
    </source>
</evidence>
<feature type="region of interest" description="Disordered" evidence="1">
    <location>
        <begin position="228"/>
        <end position="255"/>
    </location>
</feature>
<evidence type="ECO:0000313" key="3">
    <source>
        <dbReference type="EMBL" id="AHB62389.1"/>
    </source>
</evidence>
<reference evidence="3" key="1">
    <citation type="submission" date="2013-08" db="EMBL/GenBank/DDBJ databases">
        <title>The neuropeptide complement of the marine annelid Platynereis dumerilii.</title>
        <authorList>
            <person name="Conzelmann M."/>
            <person name="Williams E.A."/>
            <person name="Krug K."/>
            <person name="Franz-Wachtel M."/>
            <person name="Macek B."/>
            <person name="Jekely G."/>
        </authorList>
    </citation>
    <scope>NUCLEOTIDE SEQUENCE</scope>
</reference>
<feature type="region of interest" description="Disordered" evidence="1">
    <location>
        <begin position="125"/>
        <end position="216"/>
    </location>
</feature>
<accession>V5TCT2</accession>
<keyword evidence="2" id="KW-0732">Signal</keyword>
<feature type="chain" id="PRO_5004741823" evidence="2">
    <location>
        <begin position="21"/>
        <end position="329"/>
    </location>
</feature>
<dbReference type="GO" id="GO:0007218">
    <property type="term" value="P:neuropeptide signaling pathway"/>
    <property type="evidence" value="ECO:0007669"/>
    <property type="project" value="UniProtKB-KW"/>
</dbReference>
<dbReference type="AlphaFoldDB" id="V5TCT2"/>
<feature type="signal peptide" evidence="2">
    <location>
        <begin position="1"/>
        <end position="20"/>
    </location>
</feature>
<name>V5TCT2_PLADU</name>
<evidence type="ECO:0000256" key="1">
    <source>
        <dbReference type="SAM" id="MobiDB-lite"/>
    </source>
</evidence>
<feature type="compositionally biased region" description="Basic and acidic residues" evidence="1">
    <location>
        <begin position="125"/>
        <end position="203"/>
    </location>
</feature>
<proteinExistence type="evidence at transcript level"/>
<dbReference type="EMBL" id="KF515950">
    <property type="protein sequence ID" value="AHB62389.1"/>
    <property type="molecule type" value="mRNA"/>
</dbReference>